<dbReference type="Proteomes" id="UP001307608">
    <property type="component" value="Chromosome"/>
</dbReference>
<proteinExistence type="predicted"/>
<protein>
    <submittedName>
        <fullName evidence="1">Uncharacterized protein</fullName>
    </submittedName>
</protein>
<gene>
    <name evidence="1" type="ORF">MACH16_11400</name>
</gene>
<evidence type="ECO:0000313" key="2">
    <source>
        <dbReference type="Proteomes" id="UP001307608"/>
    </source>
</evidence>
<keyword evidence="2" id="KW-1185">Reference proteome</keyword>
<accession>A0ABN6WLG8</accession>
<reference evidence="1 2" key="1">
    <citation type="submission" date="2023-01" db="EMBL/GenBank/DDBJ databases">
        <title>Complete genome sequence of Marinomonas pontica strain 200518_36.</title>
        <authorList>
            <person name="Ueki S."/>
            <person name="Gajardo G."/>
            <person name="Maruyama F."/>
        </authorList>
    </citation>
    <scope>NUCLEOTIDE SEQUENCE [LARGE SCALE GENOMIC DNA]</scope>
    <source>
        <strain evidence="1 2">200518_36</strain>
    </source>
</reference>
<name>A0ABN6WLG8_9GAMM</name>
<dbReference type="EMBL" id="AP027271">
    <property type="protein sequence ID" value="BDX02392.1"/>
    <property type="molecule type" value="Genomic_DNA"/>
</dbReference>
<sequence length="49" mass="5701">MSSNKIRLYLEVRVMNDLLIDDTDMKNEIGNFLYGDLMNDAYNSPVMNL</sequence>
<organism evidence="1 2">
    <name type="scientific">Marinomonas pontica</name>
    <dbReference type="NCBI Taxonomy" id="264739"/>
    <lineage>
        <taxon>Bacteria</taxon>
        <taxon>Pseudomonadati</taxon>
        <taxon>Pseudomonadota</taxon>
        <taxon>Gammaproteobacteria</taxon>
        <taxon>Oceanospirillales</taxon>
        <taxon>Oceanospirillaceae</taxon>
        <taxon>Marinomonas</taxon>
    </lineage>
</organism>
<evidence type="ECO:0000313" key="1">
    <source>
        <dbReference type="EMBL" id="BDX02392.1"/>
    </source>
</evidence>